<evidence type="ECO:0000256" key="2">
    <source>
        <dbReference type="ARBA" id="ARBA00022448"/>
    </source>
</evidence>
<keyword evidence="3" id="KW-1003">Cell membrane</keyword>
<keyword evidence="5" id="KW-0107">Calcium channel</keyword>
<dbReference type="GO" id="GO:0098703">
    <property type="term" value="P:calcium ion import across plasma membrane"/>
    <property type="evidence" value="ECO:0007669"/>
    <property type="project" value="TreeGrafter"/>
</dbReference>
<feature type="region of interest" description="Disordered" evidence="14">
    <location>
        <begin position="1047"/>
        <end position="1069"/>
    </location>
</feature>
<feature type="region of interest" description="Disordered" evidence="14">
    <location>
        <begin position="995"/>
        <end position="1032"/>
    </location>
</feature>
<feature type="compositionally biased region" description="Polar residues" evidence="14">
    <location>
        <begin position="1011"/>
        <end position="1023"/>
    </location>
</feature>
<evidence type="ECO:0000256" key="9">
    <source>
        <dbReference type="ARBA" id="ARBA00022989"/>
    </source>
</evidence>
<evidence type="ECO:0000256" key="11">
    <source>
        <dbReference type="ARBA" id="ARBA00023136"/>
    </source>
</evidence>
<dbReference type="OMA" id="RILICEY"/>
<accession>A0A0V1CYD3</accession>
<evidence type="ECO:0000256" key="15">
    <source>
        <dbReference type="SAM" id="Phobius"/>
    </source>
</evidence>
<keyword evidence="17" id="KW-0675">Receptor</keyword>
<comment type="subcellular location">
    <subcellularLocation>
        <location evidence="1">Cell membrane</location>
        <topology evidence="1">Multi-pass membrane protein</topology>
    </subcellularLocation>
</comment>
<dbReference type="STRING" id="45882.A0A0V1CYD3"/>
<dbReference type="Pfam" id="PF00520">
    <property type="entry name" value="Ion_trans"/>
    <property type="match status" value="1"/>
</dbReference>
<dbReference type="OrthoDB" id="533508at2759"/>
<evidence type="ECO:0000256" key="7">
    <source>
        <dbReference type="ARBA" id="ARBA00022737"/>
    </source>
</evidence>
<dbReference type="SUPFAM" id="SSF48403">
    <property type="entry name" value="Ankyrin repeat"/>
    <property type="match status" value="1"/>
</dbReference>
<keyword evidence="13" id="KW-0040">ANK repeat</keyword>
<keyword evidence="4" id="KW-0109">Calcium transport</keyword>
<keyword evidence="18" id="KW-1185">Reference proteome</keyword>
<keyword evidence="7" id="KW-0677">Repeat</keyword>
<evidence type="ECO:0000256" key="14">
    <source>
        <dbReference type="SAM" id="MobiDB-lite"/>
    </source>
</evidence>
<comment type="caution">
    <text evidence="17">The sequence shown here is derived from an EMBL/GenBank/DDBJ whole genome shotgun (WGS) entry which is preliminary data.</text>
</comment>
<dbReference type="InterPro" id="IPR005821">
    <property type="entry name" value="Ion_trans_dom"/>
</dbReference>
<feature type="compositionally biased region" description="Acidic residues" evidence="14">
    <location>
        <begin position="919"/>
        <end position="929"/>
    </location>
</feature>
<evidence type="ECO:0000259" key="16">
    <source>
        <dbReference type="Pfam" id="PF00520"/>
    </source>
</evidence>
<evidence type="ECO:0000256" key="12">
    <source>
        <dbReference type="ARBA" id="ARBA00023303"/>
    </source>
</evidence>
<dbReference type="Pfam" id="PF13637">
    <property type="entry name" value="Ank_4"/>
    <property type="match status" value="1"/>
</dbReference>
<evidence type="ECO:0000256" key="3">
    <source>
        <dbReference type="ARBA" id="ARBA00022475"/>
    </source>
</evidence>
<dbReference type="InterPro" id="IPR002110">
    <property type="entry name" value="Ankyrin_rpt"/>
</dbReference>
<evidence type="ECO:0000256" key="4">
    <source>
        <dbReference type="ARBA" id="ARBA00022568"/>
    </source>
</evidence>
<name>A0A0V1CYD3_TRIBR</name>
<reference evidence="17 18" key="1">
    <citation type="submission" date="2015-01" db="EMBL/GenBank/DDBJ databases">
        <title>Evolution of Trichinella species and genotypes.</title>
        <authorList>
            <person name="Korhonen P.K."/>
            <person name="Edoardo P."/>
            <person name="Giuseppe L.R."/>
            <person name="Gasser R.B."/>
        </authorList>
    </citation>
    <scope>NUCLEOTIDE SEQUENCE [LARGE SCALE GENOMIC DNA]</scope>
    <source>
        <strain evidence="17">ISS120</strain>
    </source>
</reference>
<keyword evidence="6 15" id="KW-0812">Transmembrane</keyword>
<gene>
    <name evidence="17" type="primary">Trpv4</name>
    <name evidence="17" type="ORF">T03_10806</name>
</gene>
<evidence type="ECO:0000256" key="5">
    <source>
        <dbReference type="ARBA" id="ARBA00022673"/>
    </source>
</evidence>
<evidence type="ECO:0000256" key="13">
    <source>
        <dbReference type="PROSITE-ProRule" id="PRU00023"/>
    </source>
</evidence>
<dbReference type="PANTHER" id="PTHR10582:SF2">
    <property type="entry name" value="INACTIVE"/>
    <property type="match status" value="1"/>
</dbReference>
<evidence type="ECO:0000313" key="17">
    <source>
        <dbReference type="EMBL" id="KRY53731.1"/>
    </source>
</evidence>
<sequence>MGSGLTTLVTKSFSSNYGSRSSVLAIDPHAVVSAAYFSIVEKLGAWLVPLTTGAVDVDGKFQFSAAHLMHCVQLSRPSNTSSGQLEYFSFSKFKAAESDAPKQSTSTSPPPPPPALVAPPLVCWCQSSSPSDIDQVIPIWRYHDRKPADPDSKWTNLSREYERNNIYKWLQRKKPGSLIEIYEQEGRDGVLRFAEEKIVPMLHNEGQHPEIVREIDYIKWRKFMSTNLNENAEKEDKDQEIMQSIQFQEHQALWRLNRRGVKGETLAHLLLSSNEQRSAEIARILICEYPHLSLDIYEDEEMYGQSCLHLAILHNDYDTACLLLQCGASAVQRATGRFFWPNENGTSAAKETTQYEGLAYFGEYPLAFAASFGNKDIYDALIDFNADPNAQDTYGNTVLHMCVIHNSIPADTTIVNGSGCTPLSLATRLGRKEIFEEMLELSGVEFWRFSDITVSAYPLAALDTINADGSTNWDSALMNIIQGNTADHTEMVQGDVVQRLLADKWRNFGWRHLFRWAIMFVLHLCSLSAAIYLRPTDGRFFDYSGIYGICRAVAEATTVTGSLVFIFYQCFAEMLMQGFNYYLLAFRNSFVKIVFLIENVLVILCIPCRVLGYVNVEEVLLVLVAPSSWMMLLYFARASILTGPFVHIIYSMITGDMMRFALLSSVFLLSFGLVFNVLGQNMIELQELNYCSISGREKKSSYTTYGETILTLFRAAMGGYEYEQLECSYYSVLLKILFICYLVVMPIMLINMLLAMMGNTYTTIISQAEKAWRFQLAEMVIRLERYYSKEKLAQFQLNYSIKMGEDRDTGMEKRGLMVIKQFRKTRAQQRKLALTNWKNLYRKYMDYRKEYGVEKARNIIWHGNWANNSDWRKKGPVGQKSESTEMVLSTKGCEISRAGSKEKLISNHVSSCDQKSKEEEEEEAEEEAEENHKVEQQQEQRRAVSMYESAKIDQIPQPPSFAKNNNKREEMNSMETRLSEKWNYILTQSQLVAKEQQQQQQQNSRRVRWTRPSNLSTTSLQNDQPKEKPIYAQRRSIYFTNIFKSQKESNNVSTELKTNPPSSSTNLPV</sequence>
<feature type="region of interest" description="Disordered" evidence="14">
    <location>
        <begin position="905"/>
        <end position="975"/>
    </location>
</feature>
<feature type="transmembrane region" description="Helical" evidence="15">
    <location>
        <begin position="732"/>
        <end position="754"/>
    </location>
</feature>
<dbReference type="Pfam" id="PF00023">
    <property type="entry name" value="Ank"/>
    <property type="match status" value="1"/>
</dbReference>
<dbReference type="Gene3D" id="1.25.40.20">
    <property type="entry name" value="Ankyrin repeat-containing domain"/>
    <property type="match status" value="1"/>
</dbReference>
<keyword evidence="12" id="KW-0407">Ion channel</keyword>
<dbReference type="PANTHER" id="PTHR10582">
    <property type="entry name" value="TRANSIENT RECEPTOR POTENTIAL ION CHANNEL PROTEIN"/>
    <property type="match status" value="1"/>
</dbReference>
<protein>
    <submittedName>
        <fullName evidence="17">Transient receptor potential cation channel subfamily V member 4</fullName>
    </submittedName>
</protein>
<feature type="domain" description="Ion transport" evidence="16">
    <location>
        <begin position="514"/>
        <end position="768"/>
    </location>
</feature>
<feature type="transmembrane region" description="Helical" evidence="15">
    <location>
        <begin position="660"/>
        <end position="679"/>
    </location>
</feature>
<dbReference type="EMBL" id="JYDI01000081">
    <property type="protein sequence ID" value="KRY53731.1"/>
    <property type="molecule type" value="Genomic_DNA"/>
</dbReference>
<keyword evidence="9 15" id="KW-1133">Transmembrane helix</keyword>
<proteinExistence type="predicted"/>
<dbReference type="AlphaFoldDB" id="A0A0V1CYD3"/>
<feature type="repeat" description="ANK" evidence="13">
    <location>
        <begin position="361"/>
        <end position="393"/>
    </location>
</feature>
<dbReference type="PROSITE" id="PS50297">
    <property type="entry name" value="ANK_REP_REGION"/>
    <property type="match status" value="1"/>
</dbReference>
<organism evidence="17 18">
    <name type="scientific">Trichinella britovi</name>
    <name type="common">Parasitic roundworm</name>
    <dbReference type="NCBI Taxonomy" id="45882"/>
    <lineage>
        <taxon>Eukaryota</taxon>
        <taxon>Metazoa</taxon>
        <taxon>Ecdysozoa</taxon>
        <taxon>Nematoda</taxon>
        <taxon>Enoplea</taxon>
        <taxon>Dorylaimia</taxon>
        <taxon>Trichinellida</taxon>
        <taxon>Trichinellidae</taxon>
        <taxon>Trichinella</taxon>
    </lineage>
</organism>
<dbReference type="Proteomes" id="UP000054653">
    <property type="component" value="Unassembled WGS sequence"/>
</dbReference>
<dbReference type="GO" id="GO:0005262">
    <property type="term" value="F:calcium channel activity"/>
    <property type="evidence" value="ECO:0007669"/>
    <property type="project" value="UniProtKB-KW"/>
</dbReference>
<evidence type="ECO:0000256" key="8">
    <source>
        <dbReference type="ARBA" id="ARBA00022837"/>
    </source>
</evidence>
<dbReference type="PROSITE" id="PS50088">
    <property type="entry name" value="ANK_REPEAT"/>
    <property type="match status" value="1"/>
</dbReference>
<dbReference type="InterPro" id="IPR024862">
    <property type="entry name" value="TRPV"/>
</dbReference>
<dbReference type="SMART" id="SM00248">
    <property type="entry name" value="ANK"/>
    <property type="match status" value="4"/>
</dbReference>
<evidence type="ECO:0000256" key="6">
    <source>
        <dbReference type="ARBA" id="ARBA00022692"/>
    </source>
</evidence>
<evidence type="ECO:0000256" key="10">
    <source>
        <dbReference type="ARBA" id="ARBA00023065"/>
    </source>
</evidence>
<keyword evidence="2" id="KW-0813">Transport</keyword>
<feature type="compositionally biased region" description="Basic and acidic residues" evidence="14">
    <location>
        <begin position="930"/>
        <end position="942"/>
    </location>
</feature>
<keyword evidence="10" id="KW-0406">Ion transport</keyword>
<keyword evidence="11 15" id="KW-0472">Membrane</keyword>
<evidence type="ECO:0000256" key="1">
    <source>
        <dbReference type="ARBA" id="ARBA00004651"/>
    </source>
</evidence>
<dbReference type="GO" id="GO:0005886">
    <property type="term" value="C:plasma membrane"/>
    <property type="evidence" value="ECO:0007669"/>
    <property type="project" value="UniProtKB-SubCell"/>
</dbReference>
<keyword evidence="8" id="KW-0106">Calcium</keyword>
<feature type="transmembrane region" description="Helical" evidence="15">
    <location>
        <begin position="589"/>
        <end position="612"/>
    </location>
</feature>
<evidence type="ECO:0000313" key="18">
    <source>
        <dbReference type="Proteomes" id="UP000054653"/>
    </source>
</evidence>
<dbReference type="InterPro" id="IPR036770">
    <property type="entry name" value="Ankyrin_rpt-contain_sf"/>
</dbReference>
<feature type="transmembrane region" description="Helical" evidence="15">
    <location>
        <begin position="545"/>
        <end position="568"/>
    </location>
</feature>
<feature type="transmembrane region" description="Helical" evidence="15">
    <location>
        <begin position="513"/>
        <end position="533"/>
    </location>
</feature>